<reference evidence="2" key="1">
    <citation type="journal article" date="2015" name="Nat. Genet.">
        <title>The genome and transcriptome of the zoonotic hookworm Ancylostoma ceylanicum identify infection-specific gene families.</title>
        <authorList>
            <person name="Schwarz E.M."/>
            <person name="Hu Y."/>
            <person name="Antoshechkin I."/>
            <person name="Miller M.M."/>
            <person name="Sternberg P.W."/>
            <person name="Aroian R.V."/>
        </authorList>
    </citation>
    <scope>NUCLEOTIDE SEQUENCE</scope>
    <source>
        <strain evidence="2">HY135</strain>
    </source>
</reference>
<dbReference type="GO" id="GO:0061343">
    <property type="term" value="P:cell adhesion involved in heart morphogenesis"/>
    <property type="evidence" value="ECO:0007669"/>
    <property type="project" value="TreeGrafter"/>
</dbReference>
<dbReference type="AlphaFoldDB" id="A0A016SNN8"/>
<dbReference type="GO" id="GO:0031012">
    <property type="term" value="C:extracellular matrix"/>
    <property type="evidence" value="ECO:0007669"/>
    <property type="project" value="TreeGrafter"/>
</dbReference>
<dbReference type="OrthoDB" id="5900815at2759"/>
<dbReference type="GO" id="GO:0007508">
    <property type="term" value="P:larval heart development"/>
    <property type="evidence" value="ECO:0007669"/>
    <property type="project" value="TreeGrafter"/>
</dbReference>
<keyword evidence="2" id="KW-1185">Reference proteome</keyword>
<accession>A0A016SNN8</accession>
<name>A0A016SNN8_9BILA</name>
<dbReference type="Proteomes" id="UP000024635">
    <property type="component" value="Unassembled WGS sequence"/>
</dbReference>
<proteinExistence type="predicted"/>
<protein>
    <submittedName>
        <fullName evidence="1">Uncharacterized protein</fullName>
    </submittedName>
</protein>
<organism evidence="1 2">
    <name type="scientific">Ancylostoma ceylanicum</name>
    <dbReference type="NCBI Taxonomy" id="53326"/>
    <lineage>
        <taxon>Eukaryota</taxon>
        <taxon>Metazoa</taxon>
        <taxon>Ecdysozoa</taxon>
        <taxon>Nematoda</taxon>
        <taxon>Chromadorea</taxon>
        <taxon>Rhabditida</taxon>
        <taxon>Rhabditina</taxon>
        <taxon>Rhabditomorpha</taxon>
        <taxon>Strongyloidea</taxon>
        <taxon>Ancylostomatidae</taxon>
        <taxon>Ancylostomatinae</taxon>
        <taxon>Ancylostoma</taxon>
    </lineage>
</organism>
<dbReference type="PANTHER" id="PTHR33395:SF21">
    <property type="entry name" value="PERICARDIN"/>
    <property type="match status" value="1"/>
</dbReference>
<dbReference type="EMBL" id="JARK01001535">
    <property type="protein sequence ID" value="EYB91981.1"/>
    <property type="molecule type" value="Genomic_DNA"/>
</dbReference>
<evidence type="ECO:0000313" key="2">
    <source>
        <dbReference type="Proteomes" id="UP000024635"/>
    </source>
</evidence>
<sequence length="147" mass="16496">MIHCHGYIQYIKGTTRDSSTLDLLFANSTELIDNVSLCAPVGTSDRMSITFNILGGRIDLLPIRRRSFTKCDYEAINAYLANVNWINSFESVSSVNDKYNMFIDILHHVVDIFVPWIYVFPQASLAHNGNADAKMVNGCDVGRQSSE</sequence>
<evidence type="ECO:0000313" key="1">
    <source>
        <dbReference type="EMBL" id="EYB91981.1"/>
    </source>
</evidence>
<dbReference type="PANTHER" id="PTHR33395">
    <property type="entry name" value="TRANSCRIPTASE, PUTATIVE-RELATED-RELATED"/>
    <property type="match status" value="1"/>
</dbReference>
<gene>
    <name evidence="1" type="primary">Acey_s0199.g1649</name>
    <name evidence="1" type="ORF">Y032_0199g1649</name>
</gene>
<comment type="caution">
    <text evidence="1">The sequence shown here is derived from an EMBL/GenBank/DDBJ whole genome shotgun (WGS) entry which is preliminary data.</text>
</comment>